<dbReference type="InterPro" id="IPR035976">
    <property type="entry name" value="Sushi/SCR/CCP_sf"/>
</dbReference>
<dbReference type="SUPFAM" id="SSF57535">
    <property type="entry name" value="Complement control module/SCR domain"/>
    <property type="match status" value="1"/>
</dbReference>
<sequence>MCFSGESDTLVCLEDGLWSYPEAYCKIECPDPPSFLSVTEAGMMWALCAATNATRDITSLARSTKSQE</sequence>
<organism evidence="2 3">
    <name type="scientific">Cirrhinus mrigala</name>
    <name type="common">Mrigala</name>
    <dbReference type="NCBI Taxonomy" id="683832"/>
    <lineage>
        <taxon>Eukaryota</taxon>
        <taxon>Metazoa</taxon>
        <taxon>Chordata</taxon>
        <taxon>Craniata</taxon>
        <taxon>Vertebrata</taxon>
        <taxon>Euteleostomi</taxon>
        <taxon>Actinopterygii</taxon>
        <taxon>Neopterygii</taxon>
        <taxon>Teleostei</taxon>
        <taxon>Ostariophysi</taxon>
        <taxon>Cypriniformes</taxon>
        <taxon>Cyprinidae</taxon>
        <taxon>Labeoninae</taxon>
        <taxon>Labeonini</taxon>
        <taxon>Cirrhinus</taxon>
    </lineage>
</organism>
<evidence type="ECO:0008006" key="4">
    <source>
        <dbReference type="Google" id="ProtNLM"/>
    </source>
</evidence>
<evidence type="ECO:0000313" key="2">
    <source>
        <dbReference type="EMBL" id="KAL0200975.1"/>
    </source>
</evidence>
<gene>
    <name evidence="2" type="ORF">M9458_004162</name>
</gene>
<dbReference type="EMBL" id="JAMKFB020000002">
    <property type="protein sequence ID" value="KAL0200975.1"/>
    <property type="molecule type" value="Genomic_DNA"/>
</dbReference>
<dbReference type="AlphaFoldDB" id="A0ABD0RUL9"/>
<proteinExistence type="predicted"/>
<name>A0ABD0RUL9_CIRMR</name>
<accession>A0ABD0RUL9</accession>
<keyword evidence="3" id="KW-1185">Reference proteome</keyword>
<dbReference type="Proteomes" id="UP001529510">
    <property type="component" value="Unassembled WGS sequence"/>
</dbReference>
<keyword evidence="1" id="KW-1015">Disulfide bond</keyword>
<reference evidence="2 3" key="1">
    <citation type="submission" date="2024-05" db="EMBL/GenBank/DDBJ databases">
        <title>Genome sequencing and assembly of Indian major carp, Cirrhinus mrigala (Hamilton, 1822).</title>
        <authorList>
            <person name="Mohindra V."/>
            <person name="Chowdhury L.M."/>
            <person name="Lal K."/>
            <person name="Jena J.K."/>
        </authorList>
    </citation>
    <scope>NUCLEOTIDE SEQUENCE [LARGE SCALE GENOMIC DNA]</scope>
    <source>
        <strain evidence="2">CM1030</strain>
        <tissue evidence="2">Blood</tissue>
    </source>
</reference>
<evidence type="ECO:0000256" key="1">
    <source>
        <dbReference type="ARBA" id="ARBA00023157"/>
    </source>
</evidence>
<evidence type="ECO:0000313" key="3">
    <source>
        <dbReference type="Proteomes" id="UP001529510"/>
    </source>
</evidence>
<protein>
    <recommendedName>
        <fullName evidence="4">Sushi domain-containing protein</fullName>
    </recommendedName>
</protein>
<comment type="caution">
    <text evidence="2">The sequence shown here is derived from an EMBL/GenBank/DDBJ whole genome shotgun (WGS) entry which is preliminary data.</text>
</comment>
<feature type="non-terminal residue" evidence="2">
    <location>
        <position position="68"/>
    </location>
</feature>